<dbReference type="InterPro" id="IPR053202">
    <property type="entry name" value="EGF_Rcpt_Signaling_Reg"/>
</dbReference>
<dbReference type="PANTHER" id="PTHR34009:SF2">
    <property type="entry name" value="PROTEIN STAR"/>
    <property type="match status" value="1"/>
</dbReference>
<dbReference type="GO" id="GO:0031902">
    <property type="term" value="C:late endosome membrane"/>
    <property type="evidence" value="ECO:0007669"/>
    <property type="project" value="TreeGrafter"/>
</dbReference>
<dbReference type="GO" id="GO:0005789">
    <property type="term" value="C:endoplasmic reticulum membrane"/>
    <property type="evidence" value="ECO:0007669"/>
    <property type="project" value="TreeGrafter"/>
</dbReference>
<dbReference type="GO" id="GO:0006888">
    <property type="term" value="P:endoplasmic reticulum to Golgi vesicle-mediated transport"/>
    <property type="evidence" value="ECO:0007669"/>
    <property type="project" value="TreeGrafter"/>
</dbReference>
<protein>
    <recommendedName>
        <fullName evidence="5">Methyltransferase FkbM domain-containing protein</fullName>
    </recommendedName>
</protein>
<keyword evidence="2" id="KW-1133">Transmembrane helix</keyword>
<sequence length="1005" mass="106380">MTSAANKAAKTLKGSRRNRPSLSMSQASASVGEFSGENLGGSFTAGSTGGGGGPLFMDDVQSQYESLSDKLHRENNTIAASSDLKSGMSSAGSKSSRKVRWAETAAVASTLDAENAAAADDDDPDRYERSPMEIISDLFQRKYTLPIFLISTLSIFLMVHLAGGGDEKYKRYDASSNKVGGSAGARFNRYKNLEGGAGFGEATFSLSPTSLDMLQTSIGPTSEAIGHSTPKIPGSSPTTTADDGNAADWIIVPTQSGVFDAATKTAADDGSPTTLTWKMVGYGPGEPTPDPIHLKDEVAQLNDAGSPTTISWNYPPGVPTPDPALLIEVAPDRGTPTTLKWDLGYGVPTPDPIHHPDHGTPTTLKWTIANKEPYPAEATWDYPPGVPTPDPALLTYGGGETLVWGYPPGEPTPDPIHLVHVPDDATLVWGYPPGYPTPDPVFLVDGGSTEVLKWNYPEGEPTPDPAQLSQLISGPTDPPTIRNVEVGIAMAPPPTRKPTGKPTSPPVSQIDDGVLLKMDNVEAPAPTTGAPVVPATKAPVSSTPTIAPKEEPDMSVFPIQPEPTPKPSSKPTEAPTIKPTGSPIFTEPDVFPILDGEDPEEPQTRPPQPPQVIYDAFGNVVEVEPPPRPPPRPQRPGRPARPPRPAVVVNEVTYWDGPNGITMPGTPGVIPGQPGVIPGQPGYPGVPLVGGVVNPQCGGGCCGCCNGCGGSGASGGNTINLVLPSGDSWKSLIALLTGDTKAIAASDAQPGFTMAPSLMKQPECPWSCVINENTPTHGQSNQDDAIYEIFYSNPLNCCGTIVEIGAGNGIEGSGSYFFEYGMNWTAILTEADPTKYNGLVQNRTEARTLNGAYCKDGPYVLYDQETSLFKSVGSDIISEAVSMDVPDTAQNVPCIRLDRDVLAGVKHVNVMMVHVTGDPWPVLSTMDWNVSVDIWVLELDETGGMSHETLRAALQLHGYVRAKWDIKLWCDAPNSCMQNEVWLREGFNPISKQMLQGLRGSSTTS</sequence>
<dbReference type="GO" id="GO:0005794">
    <property type="term" value="C:Golgi apparatus"/>
    <property type="evidence" value="ECO:0007669"/>
    <property type="project" value="TreeGrafter"/>
</dbReference>
<accession>A0A6U3W1D8</accession>
<evidence type="ECO:0000313" key="4">
    <source>
        <dbReference type="EMBL" id="CAD9604759.1"/>
    </source>
</evidence>
<dbReference type="AlphaFoldDB" id="A0A6U3W1D8"/>
<dbReference type="GO" id="GO:0005886">
    <property type="term" value="C:plasma membrane"/>
    <property type="evidence" value="ECO:0007669"/>
    <property type="project" value="TreeGrafter"/>
</dbReference>
<proteinExistence type="predicted"/>
<gene>
    <name evidence="3" type="ORF">SMAR0320_LOCUS11621</name>
    <name evidence="4" type="ORF">SMAR0320_LOCUS11622</name>
</gene>
<evidence type="ECO:0008006" key="5">
    <source>
        <dbReference type="Google" id="ProtNLM"/>
    </source>
</evidence>
<dbReference type="EMBL" id="HBGZ01016231">
    <property type="protein sequence ID" value="CAD9604751.1"/>
    <property type="molecule type" value="Transcribed_RNA"/>
</dbReference>
<evidence type="ECO:0000256" key="1">
    <source>
        <dbReference type="SAM" id="MobiDB-lite"/>
    </source>
</evidence>
<feature type="region of interest" description="Disordered" evidence="1">
    <location>
        <begin position="523"/>
        <end position="645"/>
    </location>
</feature>
<dbReference type="GO" id="GO:0016197">
    <property type="term" value="P:endosomal transport"/>
    <property type="evidence" value="ECO:0007669"/>
    <property type="project" value="TreeGrafter"/>
</dbReference>
<feature type="compositionally biased region" description="Pro residues" evidence="1">
    <location>
        <begin position="624"/>
        <end position="645"/>
    </location>
</feature>
<evidence type="ECO:0000256" key="2">
    <source>
        <dbReference type="SAM" id="Phobius"/>
    </source>
</evidence>
<feature type="region of interest" description="Disordered" evidence="1">
    <location>
        <begin position="222"/>
        <end position="242"/>
    </location>
</feature>
<keyword evidence="2" id="KW-0472">Membrane</keyword>
<feature type="compositionally biased region" description="Polar residues" evidence="1">
    <location>
        <begin position="20"/>
        <end position="29"/>
    </location>
</feature>
<feature type="transmembrane region" description="Helical" evidence="2">
    <location>
        <begin position="143"/>
        <end position="163"/>
    </location>
</feature>
<evidence type="ECO:0000313" key="3">
    <source>
        <dbReference type="EMBL" id="CAD9604751.1"/>
    </source>
</evidence>
<reference evidence="3" key="1">
    <citation type="submission" date="2021-01" db="EMBL/GenBank/DDBJ databases">
        <authorList>
            <person name="Corre E."/>
            <person name="Pelletier E."/>
            <person name="Niang G."/>
            <person name="Scheremetjew M."/>
            <person name="Finn R."/>
            <person name="Kale V."/>
            <person name="Holt S."/>
            <person name="Cochrane G."/>
            <person name="Meng A."/>
            <person name="Brown T."/>
            <person name="Cohen L."/>
        </authorList>
    </citation>
    <scope>NUCLEOTIDE SEQUENCE</scope>
    <source>
        <strain evidence="3">SM1012Den-03</strain>
    </source>
</reference>
<name>A0A6U3W1D8_9STRA</name>
<keyword evidence="2" id="KW-0812">Transmembrane</keyword>
<dbReference type="PANTHER" id="PTHR34009">
    <property type="entry name" value="PROTEIN STAR"/>
    <property type="match status" value="1"/>
</dbReference>
<dbReference type="EMBL" id="HBGZ01016232">
    <property type="protein sequence ID" value="CAD9604759.1"/>
    <property type="molecule type" value="Transcribed_RNA"/>
</dbReference>
<feature type="region of interest" description="Disordered" evidence="1">
    <location>
        <begin position="1"/>
        <end position="58"/>
    </location>
</feature>
<feature type="compositionally biased region" description="Low complexity" evidence="1">
    <location>
        <begin position="523"/>
        <end position="540"/>
    </location>
</feature>
<organism evidence="3">
    <name type="scientific">Skeletonema marinoi</name>
    <dbReference type="NCBI Taxonomy" id="267567"/>
    <lineage>
        <taxon>Eukaryota</taxon>
        <taxon>Sar</taxon>
        <taxon>Stramenopiles</taxon>
        <taxon>Ochrophyta</taxon>
        <taxon>Bacillariophyta</taxon>
        <taxon>Coscinodiscophyceae</taxon>
        <taxon>Thalassiosirophycidae</taxon>
        <taxon>Thalassiosirales</taxon>
        <taxon>Skeletonemataceae</taxon>
        <taxon>Skeletonema</taxon>
        <taxon>Skeletonema marinoi-dohrnii complex</taxon>
    </lineage>
</organism>